<proteinExistence type="inferred from homology"/>
<dbReference type="EMBL" id="ASHM01058491">
    <property type="protein sequence ID" value="PNX89044.1"/>
    <property type="molecule type" value="Genomic_DNA"/>
</dbReference>
<comment type="similarity">
    <text evidence="3">Belongs to the CNOT11 family.</text>
</comment>
<evidence type="ECO:0000256" key="3">
    <source>
        <dbReference type="ARBA" id="ARBA00008030"/>
    </source>
</evidence>
<evidence type="ECO:0000256" key="2">
    <source>
        <dbReference type="ARBA" id="ARBA00004496"/>
    </source>
</evidence>
<feature type="non-terminal residue" evidence="10">
    <location>
        <position position="1"/>
    </location>
</feature>
<protein>
    <recommendedName>
        <fullName evidence="4">CCR4-NOT transcription complex subunit 11</fullName>
    </recommendedName>
</protein>
<sequence length="121" mass="13881">DNRLLNTTERLIGFALLIEAYSAKKSGSNPFINLIKHASYHEGSKNVEKAFIMHLIDGSLNDTEFLKQSASDYVTRFEHHDPNDRKLWWDYGMCIDTGRRAALRKLIAKALNEALTSRQQE</sequence>
<dbReference type="Proteomes" id="UP000236291">
    <property type="component" value="Unassembled WGS sequence"/>
</dbReference>
<gene>
    <name evidence="10" type="ORF">L195_g045161</name>
</gene>
<keyword evidence="7" id="KW-0943">RNA-mediated gene silencing</keyword>
<keyword evidence="9" id="KW-0539">Nucleus</keyword>
<keyword evidence="5" id="KW-0963">Cytoplasm</keyword>
<dbReference type="InterPro" id="IPR019312">
    <property type="entry name" value="CNOT11"/>
</dbReference>
<evidence type="ECO:0000313" key="10">
    <source>
        <dbReference type="EMBL" id="PNX89044.1"/>
    </source>
</evidence>
<dbReference type="GO" id="GO:0030014">
    <property type="term" value="C:CCR4-NOT complex"/>
    <property type="evidence" value="ECO:0007669"/>
    <property type="project" value="InterPro"/>
</dbReference>
<dbReference type="GO" id="GO:0031047">
    <property type="term" value="P:regulatory ncRNA-mediated gene silencing"/>
    <property type="evidence" value="ECO:0007669"/>
    <property type="project" value="UniProtKB-KW"/>
</dbReference>
<dbReference type="STRING" id="57577.A0A2K3ME28"/>
<comment type="subcellular location">
    <subcellularLocation>
        <location evidence="2">Cytoplasm</location>
    </subcellularLocation>
    <subcellularLocation>
        <location evidence="1">Nucleus</location>
    </subcellularLocation>
</comment>
<dbReference type="GO" id="GO:0005737">
    <property type="term" value="C:cytoplasm"/>
    <property type="evidence" value="ECO:0007669"/>
    <property type="project" value="UniProtKB-SubCell"/>
</dbReference>
<accession>A0A2K3ME28</accession>
<reference evidence="10 11" key="1">
    <citation type="journal article" date="2014" name="Am. J. Bot.">
        <title>Genome assembly and annotation for red clover (Trifolium pratense; Fabaceae).</title>
        <authorList>
            <person name="Istvanek J."/>
            <person name="Jaros M."/>
            <person name="Krenek A."/>
            <person name="Repkova J."/>
        </authorList>
    </citation>
    <scope>NUCLEOTIDE SEQUENCE [LARGE SCALE GENOMIC DNA]</scope>
    <source>
        <strain evidence="11">cv. Tatra</strain>
        <tissue evidence="10">Young leaves</tissue>
    </source>
</reference>
<organism evidence="10 11">
    <name type="scientific">Trifolium pratense</name>
    <name type="common">Red clover</name>
    <dbReference type="NCBI Taxonomy" id="57577"/>
    <lineage>
        <taxon>Eukaryota</taxon>
        <taxon>Viridiplantae</taxon>
        <taxon>Streptophyta</taxon>
        <taxon>Embryophyta</taxon>
        <taxon>Tracheophyta</taxon>
        <taxon>Spermatophyta</taxon>
        <taxon>Magnoliopsida</taxon>
        <taxon>eudicotyledons</taxon>
        <taxon>Gunneridae</taxon>
        <taxon>Pentapetalae</taxon>
        <taxon>rosids</taxon>
        <taxon>fabids</taxon>
        <taxon>Fabales</taxon>
        <taxon>Fabaceae</taxon>
        <taxon>Papilionoideae</taxon>
        <taxon>50 kb inversion clade</taxon>
        <taxon>NPAAA clade</taxon>
        <taxon>Hologalegina</taxon>
        <taxon>IRL clade</taxon>
        <taxon>Trifolieae</taxon>
        <taxon>Trifolium</taxon>
    </lineage>
</organism>
<comment type="caution">
    <text evidence="10">The sequence shown here is derived from an EMBL/GenBank/DDBJ whole genome shotgun (WGS) entry which is preliminary data.</text>
</comment>
<evidence type="ECO:0000313" key="11">
    <source>
        <dbReference type="Proteomes" id="UP000236291"/>
    </source>
</evidence>
<evidence type="ECO:0000256" key="7">
    <source>
        <dbReference type="ARBA" id="ARBA00023158"/>
    </source>
</evidence>
<evidence type="ECO:0000256" key="6">
    <source>
        <dbReference type="ARBA" id="ARBA00023015"/>
    </source>
</evidence>
<dbReference type="PANTHER" id="PTHR15975:SF0">
    <property type="entry name" value="CCR4-NOT TRANSCRIPTION COMPLEX SUBUNIT 11"/>
    <property type="match status" value="1"/>
</dbReference>
<evidence type="ECO:0000256" key="5">
    <source>
        <dbReference type="ARBA" id="ARBA00022490"/>
    </source>
</evidence>
<dbReference type="PANTHER" id="PTHR15975">
    <property type="entry name" value="CCR4-NOT TRANSCRIPTION COMPLEX SUBUNIT 11"/>
    <property type="match status" value="1"/>
</dbReference>
<evidence type="ECO:0000256" key="1">
    <source>
        <dbReference type="ARBA" id="ARBA00004123"/>
    </source>
</evidence>
<keyword evidence="8" id="KW-0804">Transcription</keyword>
<evidence type="ECO:0000256" key="4">
    <source>
        <dbReference type="ARBA" id="ARBA00014872"/>
    </source>
</evidence>
<dbReference type="AlphaFoldDB" id="A0A2K3ME28"/>
<evidence type="ECO:0000256" key="9">
    <source>
        <dbReference type="ARBA" id="ARBA00023242"/>
    </source>
</evidence>
<keyword evidence="6" id="KW-0805">Transcription regulation</keyword>
<reference evidence="10 11" key="2">
    <citation type="journal article" date="2017" name="Front. Plant Sci.">
        <title>Gene Classification and Mining of Molecular Markers Useful in Red Clover (Trifolium pratense) Breeding.</title>
        <authorList>
            <person name="Istvanek J."/>
            <person name="Dluhosova J."/>
            <person name="Dluhos P."/>
            <person name="Patkova L."/>
            <person name="Nedelnik J."/>
            <person name="Repkova J."/>
        </authorList>
    </citation>
    <scope>NUCLEOTIDE SEQUENCE [LARGE SCALE GENOMIC DNA]</scope>
    <source>
        <strain evidence="11">cv. Tatra</strain>
        <tissue evidence="10">Young leaves</tissue>
    </source>
</reference>
<name>A0A2K3ME28_TRIPR</name>
<feature type="non-terminal residue" evidence="10">
    <location>
        <position position="121"/>
    </location>
</feature>
<evidence type="ECO:0000256" key="8">
    <source>
        <dbReference type="ARBA" id="ARBA00023163"/>
    </source>
</evidence>
<dbReference type="GO" id="GO:0005634">
    <property type="term" value="C:nucleus"/>
    <property type="evidence" value="ECO:0007669"/>
    <property type="project" value="UniProtKB-SubCell"/>
</dbReference>